<evidence type="ECO:0000256" key="2">
    <source>
        <dbReference type="ARBA" id="ARBA00009977"/>
    </source>
</evidence>
<comment type="similarity">
    <text evidence="2">Belongs to the GLUTAMINE DUMPER 1 (TC 9.B.60) family.</text>
</comment>
<evidence type="ECO:0000313" key="11">
    <source>
        <dbReference type="Proteomes" id="UP000823775"/>
    </source>
</evidence>
<comment type="caution">
    <text evidence="10">The sequence shown here is derived from an EMBL/GenBank/DDBJ whole genome shotgun (WGS) entry which is preliminary data.</text>
</comment>
<dbReference type="Proteomes" id="UP000823775">
    <property type="component" value="Unassembled WGS sequence"/>
</dbReference>
<evidence type="ECO:0000256" key="5">
    <source>
        <dbReference type="ARBA" id="ARBA00022970"/>
    </source>
</evidence>
<keyword evidence="5" id="KW-0029">Amino-acid transport</keyword>
<accession>A0ABS8VLH2</accession>
<evidence type="ECO:0000256" key="4">
    <source>
        <dbReference type="ARBA" id="ARBA00022692"/>
    </source>
</evidence>
<evidence type="ECO:0000256" key="8">
    <source>
        <dbReference type="SAM" id="MobiDB-lite"/>
    </source>
</evidence>
<sequence>MRAIATTSNSISNGSTMSSSGITSSFWHWKSPVPYLFGSLALMLTLITVALVFLICSFHKRSSSSSSSSPTDEEKSAYISDHKTTHDEEMTPKIVVIMAGDQKPTHLAIPISSSLISTSK</sequence>
<protein>
    <submittedName>
        <fullName evidence="10">Uncharacterized protein</fullName>
    </submittedName>
</protein>
<evidence type="ECO:0000256" key="9">
    <source>
        <dbReference type="SAM" id="Phobius"/>
    </source>
</evidence>
<evidence type="ECO:0000313" key="10">
    <source>
        <dbReference type="EMBL" id="MCD9646755.1"/>
    </source>
</evidence>
<reference evidence="10 11" key="1">
    <citation type="journal article" date="2021" name="BMC Genomics">
        <title>Datura genome reveals duplications of psychoactive alkaloid biosynthetic genes and high mutation rate following tissue culture.</title>
        <authorList>
            <person name="Rajewski A."/>
            <person name="Carter-House D."/>
            <person name="Stajich J."/>
            <person name="Litt A."/>
        </authorList>
    </citation>
    <scope>NUCLEOTIDE SEQUENCE [LARGE SCALE GENOMIC DNA]</scope>
    <source>
        <strain evidence="10">AR-01</strain>
    </source>
</reference>
<evidence type="ECO:0000256" key="1">
    <source>
        <dbReference type="ARBA" id="ARBA00004167"/>
    </source>
</evidence>
<dbReference type="InterPro" id="IPR040359">
    <property type="entry name" value="GDU"/>
</dbReference>
<evidence type="ECO:0000256" key="6">
    <source>
        <dbReference type="ARBA" id="ARBA00022989"/>
    </source>
</evidence>
<keyword evidence="7 9" id="KW-0472">Membrane</keyword>
<proteinExistence type="inferred from homology"/>
<feature type="transmembrane region" description="Helical" evidence="9">
    <location>
        <begin position="35"/>
        <end position="58"/>
    </location>
</feature>
<keyword evidence="6 9" id="KW-1133">Transmembrane helix</keyword>
<name>A0ABS8VLH2_DATST</name>
<keyword evidence="11" id="KW-1185">Reference proteome</keyword>
<dbReference type="PANTHER" id="PTHR33228:SF61">
    <property type="entry name" value="PROTEIN GLUTAMINE DUMPER 2-LIKE"/>
    <property type="match status" value="1"/>
</dbReference>
<evidence type="ECO:0000256" key="7">
    <source>
        <dbReference type="ARBA" id="ARBA00023136"/>
    </source>
</evidence>
<organism evidence="10 11">
    <name type="scientific">Datura stramonium</name>
    <name type="common">Jimsonweed</name>
    <name type="synonym">Common thornapple</name>
    <dbReference type="NCBI Taxonomy" id="4076"/>
    <lineage>
        <taxon>Eukaryota</taxon>
        <taxon>Viridiplantae</taxon>
        <taxon>Streptophyta</taxon>
        <taxon>Embryophyta</taxon>
        <taxon>Tracheophyta</taxon>
        <taxon>Spermatophyta</taxon>
        <taxon>Magnoliopsida</taxon>
        <taxon>eudicotyledons</taxon>
        <taxon>Gunneridae</taxon>
        <taxon>Pentapetalae</taxon>
        <taxon>asterids</taxon>
        <taxon>lamiids</taxon>
        <taxon>Solanales</taxon>
        <taxon>Solanaceae</taxon>
        <taxon>Solanoideae</taxon>
        <taxon>Datureae</taxon>
        <taxon>Datura</taxon>
    </lineage>
</organism>
<keyword evidence="4 9" id="KW-0812">Transmembrane</keyword>
<feature type="compositionally biased region" description="Basic and acidic residues" evidence="8">
    <location>
        <begin position="72"/>
        <end position="85"/>
    </location>
</feature>
<evidence type="ECO:0000256" key="3">
    <source>
        <dbReference type="ARBA" id="ARBA00022448"/>
    </source>
</evidence>
<keyword evidence="3" id="KW-0813">Transport</keyword>
<gene>
    <name evidence="10" type="ORF">HAX54_036912</name>
</gene>
<feature type="region of interest" description="Disordered" evidence="8">
    <location>
        <begin position="61"/>
        <end position="85"/>
    </location>
</feature>
<dbReference type="EMBL" id="JACEIK010004911">
    <property type="protein sequence ID" value="MCD9646755.1"/>
    <property type="molecule type" value="Genomic_DNA"/>
</dbReference>
<dbReference type="PANTHER" id="PTHR33228">
    <property type="entry name" value="PROTEIN GLUTAMINE DUMPER 4-RELATED"/>
    <property type="match status" value="1"/>
</dbReference>
<comment type="subcellular location">
    <subcellularLocation>
        <location evidence="1">Membrane</location>
        <topology evidence="1">Single-pass membrane protein</topology>
    </subcellularLocation>
</comment>